<keyword evidence="8" id="KW-1185">Reference proteome</keyword>
<accession>A0A6S7CUD4</accession>
<keyword evidence="1 4" id="KW-0813">Transport</keyword>
<dbReference type="Pfam" id="PF03968">
    <property type="entry name" value="LptD_N"/>
    <property type="match status" value="1"/>
</dbReference>
<evidence type="ECO:0000256" key="2">
    <source>
        <dbReference type="ARBA" id="ARBA00022729"/>
    </source>
</evidence>
<dbReference type="PANTHER" id="PTHR36504">
    <property type="entry name" value="LIPOPOLYSACCHARIDE EXPORT SYSTEM PROTEIN LPTA"/>
    <property type="match status" value="1"/>
</dbReference>
<evidence type="ECO:0000256" key="1">
    <source>
        <dbReference type="ARBA" id="ARBA00022448"/>
    </source>
</evidence>
<dbReference type="InterPro" id="IPR052037">
    <property type="entry name" value="LPS_export_LptA"/>
</dbReference>
<dbReference type="HAMAP" id="MF_01914">
    <property type="entry name" value="LPS_assembly_LptA"/>
    <property type="match status" value="1"/>
</dbReference>
<evidence type="ECO:0000313" key="7">
    <source>
        <dbReference type="EMBL" id="CAB3788337.1"/>
    </source>
</evidence>
<evidence type="ECO:0000256" key="3">
    <source>
        <dbReference type="ARBA" id="ARBA00022764"/>
    </source>
</evidence>
<feature type="domain" description="Organic solvent tolerance-like N-terminal" evidence="6">
    <location>
        <begin position="63"/>
        <end position="182"/>
    </location>
</feature>
<feature type="compositionally biased region" description="Gly residues" evidence="5">
    <location>
        <begin position="244"/>
        <end position="258"/>
    </location>
</feature>
<dbReference type="GO" id="GO:0043165">
    <property type="term" value="P:Gram-negative-bacterium-type cell outer membrane assembly"/>
    <property type="evidence" value="ECO:0007669"/>
    <property type="project" value="UniProtKB-UniRule"/>
</dbReference>
<feature type="compositionally biased region" description="Polar residues" evidence="5">
    <location>
        <begin position="268"/>
        <end position="280"/>
    </location>
</feature>
<evidence type="ECO:0000313" key="8">
    <source>
        <dbReference type="Proteomes" id="UP000494115"/>
    </source>
</evidence>
<dbReference type="GO" id="GO:0001530">
    <property type="term" value="F:lipopolysaccharide binding"/>
    <property type="evidence" value="ECO:0007669"/>
    <property type="project" value="InterPro"/>
</dbReference>
<gene>
    <name evidence="4 7" type="primary">lptA</name>
    <name evidence="7" type="ORF">LMG28138_02588</name>
</gene>
<dbReference type="GO" id="GO:0009279">
    <property type="term" value="C:cell outer membrane"/>
    <property type="evidence" value="ECO:0007669"/>
    <property type="project" value="TreeGrafter"/>
</dbReference>
<feature type="compositionally biased region" description="Polar residues" evidence="5">
    <location>
        <begin position="1"/>
        <end position="20"/>
    </location>
</feature>
<feature type="compositionally biased region" description="Low complexity" evidence="5">
    <location>
        <begin position="225"/>
        <end position="238"/>
    </location>
</feature>
<dbReference type="PANTHER" id="PTHR36504:SF1">
    <property type="entry name" value="LIPOPOLYSACCHARIDE EXPORT SYSTEM PROTEIN LPTA"/>
    <property type="match status" value="1"/>
</dbReference>
<comment type="function">
    <text evidence="4">Involved in the assembly of lipopolysaccharide (LPS). Required for the translocation of LPS from the inner membrane to the outer membrane.</text>
</comment>
<keyword evidence="3 4" id="KW-0574">Periplasm</keyword>
<dbReference type="AlphaFoldDB" id="A0A6S7CUD4"/>
<comment type="subunit">
    <text evidence="4">Component of the lipopolysaccharide transport and assembly complex.</text>
</comment>
<proteinExistence type="inferred from homology"/>
<name>A0A6S7CUD4_9BURK</name>
<feature type="region of interest" description="Disordered" evidence="5">
    <location>
        <begin position="1"/>
        <end position="23"/>
    </location>
</feature>
<comment type="similarity">
    <text evidence="4">Belongs to the LptA family.</text>
</comment>
<organism evidence="7 8">
    <name type="scientific">Pararobbsia alpina</name>
    <dbReference type="NCBI Taxonomy" id="621374"/>
    <lineage>
        <taxon>Bacteria</taxon>
        <taxon>Pseudomonadati</taxon>
        <taxon>Pseudomonadota</taxon>
        <taxon>Betaproteobacteria</taxon>
        <taxon>Burkholderiales</taxon>
        <taxon>Burkholderiaceae</taxon>
        <taxon>Pararobbsia</taxon>
    </lineage>
</organism>
<reference evidence="7 8" key="1">
    <citation type="submission" date="2020-04" db="EMBL/GenBank/DDBJ databases">
        <authorList>
            <person name="De Canck E."/>
        </authorList>
    </citation>
    <scope>NUCLEOTIDE SEQUENCE [LARGE SCALE GENOMIC DNA]</scope>
    <source>
        <strain evidence="7 8">LMG 28138</strain>
    </source>
</reference>
<dbReference type="GO" id="GO:0030288">
    <property type="term" value="C:outer membrane-bounded periplasmic space"/>
    <property type="evidence" value="ECO:0007669"/>
    <property type="project" value="TreeGrafter"/>
</dbReference>
<feature type="region of interest" description="Disordered" evidence="5">
    <location>
        <begin position="225"/>
        <end position="280"/>
    </location>
</feature>
<dbReference type="InterPro" id="IPR005653">
    <property type="entry name" value="OstA-like_N"/>
</dbReference>
<evidence type="ECO:0000256" key="4">
    <source>
        <dbReference type="HAMAP-Rule" id="MF_01914"/>
    </source>
</evidence>
<dbReference type="Proteomes" id="UP000494115">
    <property type="component" value="Unassembled WGS sequence"/>
</dbReference>
<dbReference type="GO" id="GO:0017089">
    <property type="term" value="F:glycolipid transfer activity"/>
    <property type="evidence" value="ECO:0007669"/>
    <property type="project" value="TreeGrafter"/>
</dbReference>
<protein>
    <recommendedName>
        <fullName evidence="4">Lipopolysaccharide export system protein LptA</fullName>
    </recommendedName>
</protein>
<sequence length="280" mass="29194">MTRPRWSTRSPDQHNLTRSMTDPFVRRSPRRERLLTALAVLFAVLLPGAAAHAERADHDKPINIEADNMTYDDLKQVNVFIGHVVLTKGTILIKADRVVVTQDPQGYQYAVGTEDAGGLAYFRQKRDGVDEYIEGNAEKLDYDGKRDFTTLTSRATVRRLQGLSKVVDTVSGDVITYDGQKDFYTASATGTPTSSGSGTGRVRAMLAPSTSTGATAAASAASATGAAAAVPASAASGTRVDGKGSPGGQSGAASGGSSTGSSNDGLSLTPSNKLPGTNKP</sequence>
<dbReference type="Gene3D" id="2.60.450.10">
    <property type="entry name" value="Lipopolysaccharide (LPS) transport protein A like domain"/>
    <property type="match status" value="1"/>
</dbReference>
<dbReference type="EMBL" id="CADIKM010000010">
    <property type="protein sequence ID" value="CAB3788337.1"/>
    <property type="molecule type" value="Genomic_DNA"/>
</dbReference>
<dbReference type="InterPro" id="IPR014340">
    <property type="entry name" value="LptA"/>
</dbReference>
<evidence type="ECO:0000256" key="5">
    <source>
        <dbReference type="SAM" id="MobiDB-lite"/>
    </source>
</evidence>
<dbReference type="GO" id="GO:0015920">
    <property type="term" value="P:lipopolysaccharide transport"/>
    <property type="evidence" value="ECO:0007669"/>
    <property type="project" value="UniProtKB-UniRule"/>
</dbReference>
<comment type="subcellular location">
    <subcellularLocation>
        <location evidence="4">Periplasm</location>
    </subcellularLocation>
</comment>
<dbReference type="NCBIfam" id="TIGR03002">
    <property type="entry name" value="outer_YhbN_LptA"/>
    <property type="match status" value="1"/>
</dbReference>
<evidence type="ECO:0000259" key="6">
    <source>
        <dbReference type="Pfam" id="PF03968"/>
    </source>
</evidence>
<keyword evidence="2" id="KW-0732">Signal</keyword>